<keyword evidence="3" id="KW-1185">Reference proteome</keyword>
<keyword evidence="1" id="KW-0812">Transmembrane</keyword>
<proteinExistence type="predicted"/>
<sequence length="112" mass="12655">MIATQILIFTVVFISSVHFIICPATATGGATKPNMKQFAVVDNKPEDPTTVEEELNQSEPVKKSVPTRIRHVVTKSIGLFFWPLRKSFNAIKDYYRNKISSQNKRGTKIETN</sequence>
<reference evidence="2 3" key="1">
    <citation type="submission" date="2023-01" db="EMBL/GenBank/DDBJ databases">
        <authorList>
            <person name="Whitehead M."/>
        </authorList>
    </citation>
    <scope>NUCLEOTIDE SEQUENCE [LARGE SCALE GENOMIC DNA]</scope>
</reference>
<dbReference type="AlphaFoldDB" id="A0AAV0W852"/>
<protein>
    <submittedName>
        <fullName evidence="2">Uncharacterized protein</fullName>
    </submittedName>
</protein>
<dbReference type="Proteomes" id="UP001160148">
    <property type="component" value="Unassembled WGS sequence"/>
</dbReference>
<accession>A0AAV0W852</accession>
<gene>
    <name evidence="2" type="ORF">MEUPH1_LOCUS8289</name>
</gene>
<keyword evidence="1" id="KW-0472">Membrane</keyword>
<evidence type="ECO:0000313" key="2">
    <source>
        <dbReference type="EMBL" id="CAI6351991.1"/>
    </source>
</evidence>
<keyword evidence="1" id="KW-1133">Transmembrane helix</keyword>
<comment type="caution">
    <text evidence="2">The sequence shown here is derived from an EMBL/GenBank/DDBJ whole genome shotgun (WGS) entry which is preliminary data.</text>
</comment>
<organism evidence="2 3">
    <name type="scientific">Macrosiphum euphorbiae</name>
    <name type="common">potato aphid</name>
    <dbReference type="NCBI Taxonomy" id="13131"/>
    <lineage>
        <taxon>Eukaryota</taxon>
        <taxon>Metazoa</taxon>
        <taxon>Ecdysozoa</taxon>
        <taxon>Arthropoda</taxon>
        <taxon>Hexapoda</taxon>
        <taxon>Insecta</taxon>
        <taxon>Pterygota</taxon>
        <taxon>Neoptera</taxon>
        <taxon>Paraneoptera</taxon>
        <taxon>Hemiptera</taxon>
        <taxon>Sternorrhyncha</taxon>
        <taxon>Aphidomorpha</taxon>
        <taxon>Aphidoidea</taxon>
        <taxon>Aphididae</taxon>
        <taxon>Macrosiphini</taxon>
        <taxon>Macrosiphum</taxon>
    </lineage>
</organism>
<feature type="transmembrane region" description="Helical" evidence="1">
    <location>
        <begin position="6"/>
        <end position="26"/>
    </location>
</feature>
<evidence type="ECO:0000313" key="3">
    <source>
        <dbReference type="Proteomes" id="UP001160148"/>
    </source>
</evidence>
<dbReference type="EMBL" id="CARXXK010000001">
    <property type="protein sequence ID" value="CAI6351991.1"/>
    <property type="molecule type" value="Genomic_DNA"/>
</dbReference>
<name>A0AAV0W852_9HEMI</name>
<evidence type="ECO:0000256" key="1">
    <source>
        <dbReference type="SAM" id="Phobius"/>
    </source>
</evidence>